<dbReference type="Proteomes" id="UP000033220">
    <property type="component" value="Chromosome DSM 122"/>
</dbReference>
<dbReference type="GO" id="GO:0030246">
    <property type="term" value="F:carbohydrate binding"/>
    <property type="evidence" value="ECO:0007669"/>
    <property type="project" value="InterPro"/>
</dbReference>
<organism evidence="3 4">
    <name type="scientific">Pararhodospirillum photometricum DSM 122</name>
    <dbReference type="NCBI Taxonomy" id="1150469"/>
    <lineage>
        <taxon>Bacteria</taxon>
        <taxon>Pseudomonadati</taxon>
        <taxon>Pseudomonadota</taxon>
        <taxon>Alphaproteobacteria</taxon>
        <taxon>Rhodospirillales</taxon>
        <taxon>Rhodospirillaceae</taxon>
        <taxon>Pararhodospirillum</taxon>
    </lineage>
</organism>
<dbReference type="InterPro" id="IPR003610">
    <property type="entry name" value="CBM5/12"/>
</dbReference>
<dbReference type="EMBL" id="HE663493">
    <property type="protein sequence ID" value="CCG07646.1"/>
    <property type="molecule type" value="Genomic_DNA"/>
</dbReference>
<sequence>MVSLTYRTSDPDWGAGKGAPLTAAEVDRNFHALRLALEQTTGTPGRGIAQIAQDGWDLVLTYSDGSGTRLTLPAPSVQARGAWRAGEAYAPGDFVTREGGAYLCLARHVATPGWWSDQRAGIWATLAGTQSDSPTVHPIATGQLLAWEVPAGLALSVGQWVRVVSKADSTRWMEGEVSAYALSETLWSVTLTPTRASGTGDLADARVVPAVAVSLEGSTTAGAWSRVLSVTSPHTVSADEIGALVVVPAGGTVILSGDGFTAGDALWLETALQGSATLQVASGTLEGGTTALALVSERVWLVHEGDGAWRVAARTTVPGTLEAARPVWRSTISVAAGTSRTVAASDSGARFVLGASAVLSVPTPASLGDGAALWVEGATGASVSAALAGGASALSVAGRRVLLVADVLGAAWVVALNRPVSGEDSSASGTLAAQNADAVVITGGSLSGVVVSGGRAHGVALTHQALGARASAVVFNVAQAASFSLTPTANITVSFSGWSASGLHMVQVELIGGGDRVLTWTGVTWEGGTPPALSTGSGVDTLLFWSRDGGATVYGKMGAAFGDPAHVLGIALVATGGGSGTWARVDKAGNTLSGSDYALGGAAFNTHPVWGNLVPVTIDGQVMIRVPKFYYRVAPAPTGSAQAGKTCWWISDQPLDGFVLHPAFYKDGAPVNQFWVGKYQGSDSGGTKVASVAGVMPLTNISFTDYQARCAARNAGGVTGFMLWSVYQCAALQMLAFIEMGTTDAQGVVGLGRVNEGSPATVNATDVATATYRGIVGLWGNVWQYCDGIRVQASSGVLSVWDRQGNKSWVNTGAVRVDLGYPTSFLSSAGPTHDFRDVFVPGSVTSTYLDAIVPDLTIATTNTAYDRTASLGGAYSMGPNAGIFSIALSETASSYYENTGGRLAKV</sequence>
<dbReference type="Gene3D" id="2.10.10.20">
    <property type="entry name" value="Carbohydrate-binding module superfamily 5/12"/>
    <property type="match status" value="1"/>
</dbReference>
<proteinExistence type="predicted"/>
<dbReference type="InterPro" id="IPR036573">
    <property type="entry name" value="CBM_sf_5/12"/>
</dbReference>
<feature type="domain" description="Chitin-binding type-3" evidence="2">
    <location>
        <begin position="82"/>
        <end position="116"/>
    </location>
</feature>
<dbReference type="Pfam" id="PF02839">
    <property type="entry name" value="CBM_5_12"/>
    <property type="match status" value="1"/>
</dbReference>
<dbReference type="SUPFAM" id="SSF51055">
    <property type="entry name" value="Carbohydrate binding domain"/>
    <property type="match status" value="1"/>
</dbReference>
<evidence type="ECO:0000313" key="3">
    <source>
        <dbReference type="EMBL" id="CCG07646.1"/>
    </source>
</evidence>
<name>H6SRW7_PARPM</name>
<evidence type="ECO:0000313" key="4">
    <source>
        <dbReference type="Proteomes" id="UP000033220"/>
    </source>
</evidence>
<dbReference type="PATRIC" id="fig|1150469.3.peg.1164"/>
<keyword evidence="4" id="KW-1185">Reference proteome</keyword>
<dbReference type="GO" id="GO:0005975">
    <property type="term" value="P:carbohydrate metabolic process"/>
    <property type="evidence" value="ECO:0007669"/>
    <property type="project" value="InterPro"/>
</dbReference>
<dbReference type="eggNOG" id="COG5301">
    <property type="taxonomic scope" value="Bacteria"/>
</dbReference>
<dbReference type="KEGG" id="rpm:RSPPHO_01020"/>
<dbReference type="HOGENOM" id="CLU_320256_0_0_5"/>
<accession>H6SRW7</accession>
<dbReference type="GO" id="GO:0005576">
    <property type="term" value="C:extracellular region"/>
    <property type="evidence" value="ECO:0007669"/>
    <property type="project" value="InterPro"/>
</dbReference>
<dbReference type="STRING" id="1150469.RSPPHO_01020"/>
<dbReference type="RefSeq" id="WP_014414286.1">
    <property type="nucleotide sequence ID" value="NC_017059.1"/>
</dbReference>
<evidence type="ECO:0000256" key="1">
    <source>
        <dbReference type="ARBA" id="ARBA00022801"/>
    </source>
</evidence>
<gene>
    <name evidence="3" type="ORF">RSPPHO_01020</name>
</gene>
<protein>
    <recommendedName>
        <fullName evidence="2">Chitin-binding type-3 domain-containing protein</fullName>
    </recommendedName>
</protein>
<dbReference type="AlphaFoldDB" id="H6SRW7"/>
<keyword evidence="1" id="KW-0378">Hydrolase</keyword>
<dbReference type="GO" id="GO:0004553">
    <property type="term" value="F:hydrolase activity, hydrolyzing O-glycosyl compounds"/>
    <property type="evidence" value="ECO:0007669"/>
    <property type="project" value="InterPro"/>
</dbReference>
<reference evidence="3 4" key="1">
    <citation type="submission" date="2012-02" db="EMBL/GenBank/DDBJ databases">
        <title>Shotgun genome sequence of Phaeospirillum photometricum DSM 122.</title>
        <authorList>
            <person name="Duquesne K."/>
            <person name="Sturgis J."/>
        </authorList>
    </citation>
    <scope>NUCLEOTIDE SEQUENCE [LARGE SCALE GENOMIC DNA]</scope>
    <source>
        <strain evidence="4">DSM122</strain>
    </source>
</reference>
<evidence type="ECO:0000259" key="2">
    <source>
        <dbReference type="Pfam" id="PF02839"/>
    </source>
</evidence>